<evidence type="ECO:0000313" key="1">
    <source>
        <dbReference type="EMBL" id="KAF5177855.1"/>
    </source>
</evidence>
<name>A0A7J6V0S1_THATH</name>
<keyword evidence="2" id="KW-1185">Reference proteome</keyword>
<accession>A0A7J6V0S1</accession>
<evidence type="ECO:0000313" key="2">
    <source>
        <dbReference type="Proteomes" id="UP000554482"/>
    </source>
</evidence>
<dbReference type="Proteomes" id="UP000554482">
    <property type="component" value="Unassembled WGS sequence"/>
</dbReference>
<proteinExistence type="predicted"/>
<comment type="caution">
    <text evidence="1">The sequence shown here is derived from an EMBL/GenBank/DDBJ whole genome shotgun (WGS) entry which is preliminary data.</text>
</comment>
<gene>
    <name evidence="1" type="ORF">FRX31_032558</name>
</gene>
<dbReference type="AlphaFoldDB" id="A0A7J6V0S1"/>
<reference evidence="1 2" key="1">
    <citation type="submission" date="2020-06" db="EMBL/GenBank/DDBJ databases">
        <title>Transcriptomic and genomic resources for Thalictrum thalictroides and T. hernandezii: Facilitating candidate gene discovery in an emerging model plant lineage.</title>
        <authorList>
            <person name="Arias T."/>
            <person name="Riano-Pachon D.M."/>
            <person name="Di Stilio V.S."/>
        </authorList>
    </citation>
    <scope>NUCLEOTIDE SEQUENCE [LARGE SCALE GENOMIC DNA]</scope>
    <source>
        <strain evidence="2">cv. WT478/WT964</strain>
        <tissue evidence="1">Leaves</tissue>
    </source>
</reference>
<dbReference type="EMBL" id="JABWDY010040825">
    <property type="protein sequence ID" value="KAF5177855.1"/>
    <property type="molecule type" value="Genomic_DNA"/>
</dbReference>
<organism evidence="1 2">
    <name type="scientific">Thalictrum thalictroides</name>
    <name type="common">Rue-anemone</name>
    <name type="synonym">Anemone thalictroides</name>
    <dbReference type="NCBI Taxonomy" id="46969"/>
    <lineage>
        <taxon>Eukaryota</taxon>
        <taxon>Viridiplantae</taxon>
        <taxon>Streptophyta</taxon>
        <taxon>Embryophyta</taxon>
        <taxon>Tracheophyta</taxon>
        <taxon>Spermatophyta</taxon>
        <taxon>Magnoliopsida</taxon>
        <taxon>Ranunculales</taxon>
        <taxon>Ranunculaceae</taxon>
        <taxon>Thalictroideae</taxon>
        <taxon>Thalictrum</taxon>
    </lineage>
</organism>
<sequence length="103" mass="11878">MSDIMKSTSIRLISQEIHVESYVINIASHVNGYSDLTNNIARFGHRRCNGNCIVIVAWWQRRLKAVAKVHWQSEKLSISCNHDYVPYKHVHLQMCPAMASKQL</sequence>
<protein>
    <submittedName>
        <fullName evidence="1">Uncharacterized protein</fullName>
    </submittedName>
</protein>